<evidence type="ECO:0000256" key="1">
    <source>
        <dbReference type="ARBA" id="ARBA00010564"/>
    </source>
</evidence>
<evidence type="ECO:0000256" key="5">
    <source>
        <dbReference type="ARBA" id="ARBA00022723"/>
    </source>
</evidence>
<keyword evidence="2 9" id="KW-0004">4Fe-4S</keyword>
<reference evidence="14" key="2">
    <citation type="submission" date="2012-08" db="EMBL/GenBank/DDBJ databases">
        <title>Genome sequence of Kazachstania naganishii.</title>
        <authorList>
            <person name="Gordon J.L."/>
            <person name="Armisen D."/>
            <person name="Proux-Wera E."/>
            <person name="OhEigeartaigh S.S."/>
            <person name="Byrne K.P."/>
            <person name="Wolfe K.H."/>
        </authorList>
    </citation>
    <scope>NUCLEOTIDE SEQUENCE [LARGE SCALE GENOMIC DNA]</scope>
    <source>
        <strain evidence="14">ATCC MYA-139 / BCRC 22969 / CBS 8797 / CCRC 22969 / KCTC 17520 / NBRC 10181 / NCYC 3082</strain>
    </source>
</reference>
<dbReference type="GO" id="GO:0006269">
    <property type="term" value="P:DNA replication, synthesis of primer"/>
    <property type="evidence" value="ECO:0007669"/>
    <property type="project" value="UniProtKB-KW"/>
</dbReference>
<dbReference type="AlphaFoldDB" id="J7R0M9"/>
<keyword evidence="3 9" id="KW-0639">Primosome</keyword>
<evidence type="ECO:0000256" key="10">
    <source>
        <dbReference type="PIRSR" id="PIRSR009449-1"/>
    </source>
</evidence>
<proteinExistence type="inferred from homology"/>
<dbReference type="Pfam" id="PF26466">
    <property type="entry name" value="DNA_primase_lrg_N"/>
    <property type="match status" value="1"/>
</dbReference>
<dbReference type="eggNOG" id="KOG2267">
    <property type="taxonomic scope" value="Eukaryota"/>
</dbReference>
<dbReference type="STRING" id="1071383.J7R0M9"/>
<keyword evidence="7 9" id="KW-0411">Iron-sulfur</keyword>
<evidence type="ECO:0000256" key="2">
    <source>
        <dbReference type="ARBA" id="ARBA00022485"/>
    </source>
</evidence>
<dbReference type="PANTHER" id="PTHR10537">
    <property type="entry name" value="DNA PRIMASE LARGE SUBUNIT"/>
    <property type="match status" value="1"/>
</dbReference>
<protein>
    <recommendedName>
        <fullName evidence="9">DNA primase large subunit</fullName>
    </recommendedName>
</protein>
<evidence type="ECO:0000256" key="3">
    <source>
        <dbReference type="ARBA" id="ARBA00022515"/>
    </source>
</evidence>
<evidence type="ECO:0000256" key="6">
    <source>
        <dbReference type="ARBA" id="ARBA00023004"/>
    </source>
</evidence>
<feature type="compositionally biased region" description="Basic residues" evidence="11">
    <location>
        <begin position="1"/>
        <end position="11"/>
    </location>
</feature>
<reference evidence="13 14" key="1">
    <citation type="journal article" date="2011" name="Proc. Natl. Acad. Sci. U.S.A.">
        <title>Evolutionary erosion of yeast sex chromosomes by mating-type switching accidents.</title>
        <authorList>
            <person name="Gordon J.L."/>
            <person name="Armisen D."/>
            <person name="Proux-Wera E."/>
            <person name="Oheigeartaigh S.S."/>
            <person name="Byrne K.P."/>
            <person name="Wolfe K.H."/>
        </authorList>
    </citation>
    <scope>NUCLEOTIDE SEQUENCE [LARGE SCALE GENOMIC DNA]</scope>
    <source>
        <strain evidence="14">ATCC MYA-139 / BCRC 22969 / CBS 8797 / CCRC 22969 / KCTC 17520 / NBRC 10181 / NCYC 3082</strain>
    </source>
</reference>
<feature type="domain" description="DNA primase large subunit C-terminal" evidence="12">
    <location>
        <begin position="319"/>
        <end position="489"/>
    </location>
</feature>
<evidence type="ECO:0000313" key="14">
    <source>
        <dbReference type="Proteomes" id="UP000006310"/>
    </source>
</evidence>
<evidence type="ECO:0000256" key="7">
    <source>
        <dbReference type="ARBA" id="ARBA00023014"/>
    </source>
</evidence>
<feature type="region of interest" description="Disordered" evidence="11">
    <location>
        <begin position="1"/>
        <end position="37"/>
    </location>
</feature>
<evidence type="ECO:0000256" key="9">
    <source>
        <dbReference type="PIRNR" id="PIRNR009449"/>
    </source>
</evidence>
<dbReference type="InterPro" id="IPR007238">
    <property type="entry name" value="DNA_primase_lsu_euk/arc"/>
</dbReference>
<dbReference type="InterPro" id="IPR058560">
    <property type="entry name" value="DNA_primase_C"/>
</dbReference>
<dbReference type="PIRSF" id="PIRSF009449">
    <property type="entry name" value="DNA_primase_large_subunit"/>
    <property type="match status" value="1"/>
</dbReference>
<dbReference type="GO" id="GO:0003697">
    <property type="term" value="F:single-stranded DNA binding"/>
    <property type="evidence" value="ECO:0007669"/>
    <property type="project" value="EnsemblFungi"/>
</dbReference>
<keyword evidence="4 9" id="KW-0235">DNA replication</keyword>
<evidence type="ECO:0000313" key="13">
    <source>
        <dbReference type="EMBL" id="CCK68370.1"/>
    </source>
</evidence>
<dbReference type="Pfam" id="PF04104">
    <property type="entry name" value="DNA_primase_lrg"/>
    <property type="match status" value="1"/>
</dbReference>
<accession>J7R0M9</accession>
<name>J7R0M9_HUIN7</name>
<dbReference type="GO" id="GO:0046872">
    <property type="term" value="F:metal ion binding"/>
    <property type="evidence" value="ECO:0007669"/>
    <property type="project" value="UniProtKB-UniRule"/>
</dbReference>
<feature type="binding site" evidence="10">
    <location>
        <position position="406"/>
    </location>
    <ligand>
        <name>[4Fe-4S] cluster</name>
        <dbReference type="ChEBI" id="CHEBI:49883"/>
    </ligand>
</feature>
<comment type="similarity">
    <text evidence="1 9">Belongs to the eukaryotic-type primase large subunit family.</text>
</comment>
<dbReference type="InterPro" id="IPR016558">
    <property type="entry name" value="DNA_primase_lsu_euk"/>
</dbReference>
<dbReference type="Proteomes" id="UP000006310">
    <property type="component" value="Chromosome 1"/>
</dbReference>
<evidence type="ECO:0000256" key="11">
    <source>
        <dbReference type="SAM" id="MobiDB-lite"/>
    </source>
</evidence>
<dbReference type="GO" id="GO:0006302">
    <property type="term" value="P:double-strand break repair"/>
    <property type="evidence" value="ECO:0007669"/>
    <property type="project" value="EnsemblFungi"/>
</dbReference>
<comment type="cofactor">
    <cofactor evidence="9">
        <name>[4Fe-4S] cluster</name>
        <dbReference type="ChEBI" id="CHEBI:49883"/>
    </cofactor>
    <text evidence="9">Binds 1 [4Fe-4S] cluster.</text>
</comment>
<dbReference type="CDD" id="cd07322">
    <property type="entry name" value="PriL_PriS_Eukaryotic"/>
    <property type="match status" value="1"/>
</dbReference>
<dbReference type="PANTHER" id="PTHR10537:SF3">
    <property type="entry name" value="DNA PRIMASE LARGE SUBUNIT"/>
    <property type="match status" value="1"/>
</dbReference>
<feature type="binding site" evidence="10">
    <location>
        <position position="423"/>
    </location>
    <ligand>
        <name>[4Fe-4S] cluster</name>
        <dbReference type="ChEBI" id="CHEBI:49883"/>
    </ligand>
</feature>
<dbReference type="GO" id="GO:0005635">
    <property type="term" value="C:nuclear envelope"/>
    <property type="evidence" value="ECO:0007669"/>
    <property type="project" value="EnsemblFungi"/>
</dbReference>
<keyword evidence="5 9" id="KW-0479">Metal-binding</keyword>
<dbReference type="HOGENOM" id="CLU_026253_1_0_1"/>
<organism evidence="13 14">
    <name type="scientific">Huiozyma naganishii (strain ATCC MYA-139 / BCRC 22969 / CBS 8797 / KCTC 17520 / NBRC 10181 / NCYC 3082 / Yp74L-3)</name>
    <name type="common">Yeast</name>
    <name type="synonym">Kazachstania naganishii</name>
    <dbReference type="NCBI Taxonomy" id="1071383"/>
    <lineage>
        <taxon>Eukaryota</taxon>
        <taxon>Fungi</taxon>
        <taxon>Dikarya</taxon>
        <taxon>Ascomycota</taxon>
        <taxon>Saccharomycotina</taxon>
        <taxon>Saccharomycetes</taxon>
        <taxon>Saccharomycetales</taxon>
        <taxon>Saccharomycetaceae</taxon>
        <taxon>Huiozyma</taxon>
    </lineage>
</organism>
<dbReference type="GO" id="GO:0006270">
    <property type="term" value="P:DNA replication initiation"/>
    <property type="evidence" value="ECO:0007669"/>
    <property type="project" value="EnsemblFungi"/>
</dbReference>
<gene>
    <name evidence="13" type="primary">KNAG0A07170</name>
    <name evidence="13" type="ordered locus">KNAG_0A07170</name>
</gene>
<dbReference type="OMA" id="RINYKPW"/>
<dbReference type="RefSeq" id="XP_022462616.1">
    <property type="nucleotide sequence ID" value="XM_022611181.1"/>
</dbReference>
<keyword evidence="8 9" id="KW-0238">DNA-binding</keyword>
<dbReference type="GO" id="GO:0051539">
    <property type="term" value="F:4 iron, 4 sulfur cluster binding"/>
    <property type="evidence" value="ECO:0007669"/>
    <property type="project" value="UniProtKB-UniRule"/>
</dbReference>
<keyword evidence="14" id="KW-1185">Reference proteome</keyword>
<evidence type="ECO:0000256" key="8">
    <source>
        <dbReference type="ARBA" id="ARBA00023125"/>
    </source>
</evidence>
<dbReference type="KEGG" id="kng:KNAG_0A07170"/>
<sequence length="505" mass="59203">MFRQTKKRISSRRNFGSAEEGSNDSLTASSRPEQEQRQLERLYTGKLSFYHERPLGEITLEHFETWAIDRLKVLLEIEAFVSRNYSLKEMESLMKPLLHKLLPLGTDNVADMRKDYISHYILRLCFCRKKELRDKFVRSETLLFKIRFGMLTSTDQVKFVQSLHLSTSQSITEEEKRTLSKELYQTISPLLQFQMNISDEQQKQAYFQQERFIKLPFENVIELLGNRQVFIKNGYAYLPHFQQVTMISSEFSQRLNDELMRTFQFLPRLNEDDRLVPILNHLSSGYTVSDYNNSKGANGYGNNDDDEINAESVWSPEISKHYPLSVRNLMQGLKQNHHLRYYGRQQLTLFLKGIGLSADESLKFWTKAFVQGGHISEDKFNKEYRYNFRHSYGLEGNRINYRPWDCRTILSKPRPGRGDYHGCPFRDWSSERLTSELQAMNLTQQQITSVLDLSEKGDYILANTKVFEFTHKGADVAEGTLIDHPNLYFERSRMLEKKRSAMGGK</sequence>
<keyword evidence="6 9" id="KW-0408">Iron</keyword>
<dbReference type="Gene3D" id="1.20.930.80">
    <property type="match status" value="1"/>
</dbReference>
<dbReference type="GeneID" id="34524005"/>
<dbReference type="EMBL" id="HE978314">
    <property type="protein sequence ID" value="CCK68370.1"/>
    <property type="molecule type" value="Genomic_DNA"/>
</dbReference>
<evidence type="ECO:0000256" key="4">
    <source>
        <dbReference type="ARBA" id="ARBA00022705"/>
    </source>
</evidence>
<comment type="function">
    <text evidence="9">DNA primase is the polymerase that synthesizes small RNA primers for the Okazaki fragments made during discontinuous DNA replication.</text>
</comment>
<dbReference type="GO" id="GO:0003899">
    <property type="term" value="F:DNA-directed RNA polymerase activity"/>
    <property type="evidence" value="ECO:0007669"/>
    <property type="project" value="EnsemblFungi"/>
</dbReference>
<evidence type="ECO:0000259" key="12">
    <source>
        <dbReference type="Pfam" id="PF04104"/>
    </source>
</evidence>
<dbReference type="GO" id="GO:0005658">
    <property type="term" value="C:alpha DNA polymerase:primase complex"/>
    <property type="evidence" value="ECO:0007669"/>
    <property type="project" value="EnsemblFungi"/>
</dbReference>
<dbReference type="OrthoDB" id="421393at2759"/>